<keyword evidence="2" id="KW-1185">Reference proteome</keyword>
<dbReference type="Proteomes" id="UP001183410">
    <property type="component" value="Unassembled WGS sequence"/>
</dbReference>
<accession>A0ABU2JNE3</accession>
<organism evidence="1 2">
    <name type="scientific">Streptomyces chisholmiae</name>
    <dbReference type="NCBI Taxonomy" id="3075540"/>
    <lineage>
        <taxon>Bacteria</taxon>
        <taxon>Bacillati</taxon>
        <taxon>Actinomycetota</taxon>
        <taxon>Actinomycetes</taxon>
        <taxon>Kitasatosporales</taxon>
        <taxon>Streptomycetaceae</taxon>
        <taxon>Streptomyces</taxon>
    </lineage>
</organism>
<dbReference type="EMBL" id="JAVREO010000004">
    <property type="protein sequence ID" value="MDT0266516.1"/>
    <property type="molecule type" value="Genomic_DNA"/>
</dbReference>
<dbReference type="RefSeq" id="WP_311666530.1">
    <property type="nucleotide sequence ID" value="NZ_JAVREO010000004.1"/>
</dbReference>
<sequence>MDRQVKGAAHAHLEGSQLEHGVGPLRQRLAMANLRCQVCGGPAHRTLGGVLWLLGDDPDDPEVWTRGWHTVHPPVCLPCATLSVRVCPHLRKRSVALRVKTGTMAGVLGVRYGPGPDGPELLGPIEHSFREPGIAWTVARQLIARLDEFTVIDLDAEIEAAARDEIAVQEALAQARAFANAPG</sequence>
<gene>
    <name evidence="1" type="ORF">RM844_09420</name>
</gene>
<evidence type="ECO:0000313" key="1">
    <source>
        <dbReference type="EMBL" id="MDT0266516.1"/>
    </source>
</evidence>
<evidence type="ECO:0008006" key="3">
    <source>
        <dbReference type="Google" id="ProtNLM"/>
    </source>
</evidence>
<evidence type="ECO:0000313" key="2">
    <source>
        <dbReference type="Proteomes" id="UP001183410"/>
    </source>
</evidence>
<reference evidence="2" key="1">
    <citation type="submission" date="2023-07" db="EMBL/GenBank/DDBJ databases">
        <title>30 novel species of actinomycetes from the DSMZ collection.</title>
        <authorList>
            <person name="Nouioui I."/>
        </authorList>
    </citation>
    <scope>NUCLEOTIDE SEQUENCE [LARGE SCALE GENOMIC DNA]</scope>
    <source>
        <strain evidence="2">DSM 44915</strain>
    </source>
</reference>
<comment type="caution">
    <text evidence="1">The sequence shown here is derived from an EMBL/GenBank/DDBJ whole genome shotgun (WGS) entry which is preliminary data.</text>
</comment>
<name>A0ABU2JNE3_9ACTN</name>
<proteinExistence type="predicted"/>
<protein>
    <recommendedName>
        <fullName evidence="3">Phage protein</fullName>
    </recommendedName>
</protein>